<organism evidence="2 3">
    <name type="scientific">Exidia glandulosa HHB12029</name>
    <dbReference type="NCBI Taxonomy" id="1314781"/>
    <lineage>
        <taxon>Eukaryota</taxon>
        <taxon>Fungi</taxon>
        <taxon>Dikarya</taxon>
        <taxon>Basidiomycota</taxon>
        <taxon>Agaricomycotina</taxon>
        <taxon>Agaricomycetes</taxon>
        <taxon>Auriculariales</taxon>
        <taxon>Exidiaceae</taxon>
        <taxon>Exidia</taxon>
    </lineage>
</organism>
<proteinExistence type="predicted"/>
<keyword evidence="3" id="KW-1185">Reference proteome</keyword>
<protein>
    <submittedName>
        <fullName evidence="2">Uncharacterized protein</fullName>
    </submittedName>
</protein>
<keyword evidence="1" id="KW-0472">Membrane</keyword>
<evidence type="ECO:0000313" key="3">
    <source>
        <dbReference type="Proteomes" id="UP000077266"/>
    </source>
</evidence>
<keyword evidence="1" id="KW-1133">Transmembrane helix</keyword>
<feature type="transmembrane region" description="Helical" evidence="1">
    <location>
        <begin position="68"/>
        <end position="90"/>
    </location>
</feature>
<name>A0A165N7U2_EXIGL</name>
<dbReference type="AlphaFoldDB" id="A0A165N7U2"/>
<sequence length="175" mass="19535">MRVCAIYSSSRLLRWALIVGCIAVVVETMGVGLAMISLKPWAHLTVPALSLNICTFSVGGGQIAKWRYVYWIYPIVYQALLFVLVFVQAWKNPGVHVKRSLIGVMGGLTDTPAMMGNALDMALATRLLLNMWGRYYGRDVELSVIPEASYRLEFHLPPRNQQQSIAQPSTSFWSA</sequence>
<accession>A0A165N7U2</accession>
<dbReference type="InParanoid" id="A0A165N7U2"/>
<dbReference type="EMBL" id="KV425901">
    <property type="protein sequence ID" value="KZW00345.1"/>
    <property type="molecule type" value="Genomic_DNA"/>
</dbReference>
<feature type="transmembrane region" description="Helical" evidence="1">
    <location>
        <begin position="12"/>
        <end position="35"/>
    </location>
</feature>
<feature type="transmembrane region" description="Helical" evidence="1">
    <location>
        <begin position="41"/>
        <end position="61"/>
    </location>
</feature>
<evidence type="ECO:0000256" key="1">
    <source>
        <dbReference type="SAM" id="Phobius"/>
    </source>
</evidence>
<reference evidence="2 3" key="1">
    <citation type="journal article" date="2016" name="Mol. Biol. Evol.">
        <title>Comparative Genomics of Early-Diverging Mushroom-Forming Fungi Provides Insights into the Origins of Lignocellulose Decay Capabilities.</title>
        <authorList>
            <person name="Nagy L.G."/>
            <person name="Riley R."/>
            <person name="Tritt A."/>
            <person name="Adam C."/>
            <person name="Daum C."/>
            <person name="Floudas D."/>
            <person name="Sun H."/>
            <person name="Yadav J.S."/>
            <person name="Pangilinan J."/>
            <person name="Larsson K.H."/>
            <person name="Matsuura K."/>
            <person name="Barry K."/>
            <person name="Labutti K."/>
            <person name="Kuo R."/>
            <person name="Ohm R.A."/>
            <person name="Bhattacharya S.S."/>
            <person name="Shirouzu T."/>
            <person name="Yoshinaga Y."/>
            <person name="Martin F.M."/>
            <person name="Grigoriev I.V."/>
            <person name="Hibbett D.S."/>
        </authorList>
    </citation>
    <scope>NUCLEOTIDE SEQUENCE [LARGE SCALE GENOMIC DNA]</scope>
    <source>
        <strain evidence="2 3">HHB12029</strain>
    </source>
</reference>
<keyword evidence="1" id="KW-0812">Transmembrane</keyword>
<dbReference type="Proteomes" id="UP000077266">
    <property type="component" value="Unassembled WGS sequence"/>
</dbReference>
<gene>
    <name evidence="2" type="ORF">EXIGLDRAFT_761696</name>
</gene>
<evidence type="ECO:0000313" key="2">
    <source>
        <dbReference type="EMBL" id="KZW00345.1"/>
    </source>
</evidence>
<dbReference type="OrthoDB" id="3349377at2759"/>